<evidence type="ECO:0000256" key="6">
    <source>
        <dbReference type="PROSITE-ProRule" id="PRU00023"/>
    </source>
</evidence>
<dbReference type="InterPro" id="IPR036770">
    <property type="entry name" value="Ankyrin_rpt-contain_sf"/>
</dbReference>
<feature type="repeat" description="ANK" evidence="6">
    <location>
        <begin position="189"/>
        <end position="214"/>
    </location>
</feature>
<dbReference type="PROSITE" id="PS50088">
    <property type="entry name" value="ANK_REPEAT"/>
    <property type="match status" value="2"/>
</dbReference>
<accession>A0A4V3X9E2</accession>
<reference evidence="9 10" key="1">
    <citation type="submission" date="2019-02" db="EMBL/GenBank/DDBJ databases">
        <title>Genome sequencing of the rare red list fungi Phlebia centrifuga.</title>
        <authorList>
            <person name="Buettner E."/>
            <person name="Kellner H."/>
        </authorList>
    </citation>
    <scope>NUCLEOTIDE SEQUENCE [LARGE SCALE GENOMIC DNA]</scope>
    <source>
        <strain evidence="9 10">DSM 108282</strain>
    </source>
</reference>
<comment type="caution">
    <text evidence="9">The sequence shown here is derived from an EMBL/GenBank/DDBJ whole genome shotgun (WGS) entry which is preliminary data.</text>
</comment>
<dbReference type="Pfam" id="PF00023">
    <property type="entry name" value="Ank"/>
    <property type="match status" value="1"/>
</dbReference>
<dbReference type="EMBL" id="SGPJ01000580">
    <property type="protein sequence ID" value="THG93742.1"/>
    <property type="molecule type" value="Genomic_DNA"/>
</dbReference>
<evidence type="ECO:0000256" key="4">
    <source>
        <dbReference type="ARBA" id="ARBA00022833"/>
    </source>
</evidence>
<dbReference type="InterPro" id="IPR002110">
    <property type="entry name" value="Ankyrin_rpt"/>
</dbReference>
<evidence type="ECO:0000256" key="2">
    <source>
        <dbReference type="ARBA" id="ARBA00022737"/>
    </source>
</evidence>
<proteinExistence type="predicted"/>
<evidence type="ECO:0000256" key="5">
    <source>
        <dbReference type="ARBA" id="ARBA00023043"/>
    </source>
</evidence>
<dbReference type="InterPro" id="IPR002893">
    <property type="entry name" value="Znf_MYND"/>
</dbReference>
<keyword evidence="4" id="KW-0862">Zinc</keyword>
<organism evidence="9 10">
    <name type="scientific">Hermanssonia centrifuga</name>
    <dbReference type="NCBI Taxonomy" id="98765"/>
    <lineage>
        <taxon>Eukaryota</taxon>
        <taxon>Fungi</taxon>
        <taxon>Dikarya</taxon>
        <taxon>Basidiomycota</taxon>
        <taxon>Agaricomycotina</taxon>
        <taxon>Agaricomycetes</taxon>
        <taxon>Polyporales</taxon>
        <taxon>Meruliaceae</taxon>
        <taxon>Hermanssonia</taxon>
    </lineage>
</organism>
<dbReference type="Pfam" id="PF01753">
    <property type="entry name" value="zf-MYND"/>
    <property type="match status" value="1"/>
</dbReference>
<dbReference type="Proteomes" id="UP000309038">
    <property type="component" value="Unassembled WGS sequence"/>
</dbReference>
<gene>
    <name evidence="9" type="ORF">EW026_g7579</name>
</gene>
<feature type="domain" description="MYND-type" evidence="8">
    <location>
        <begin position="444"/>
        <end position="486"/>
    </location>
</feature>
<dbReference type="PANTHER" id="PTHR24171:SF9">
    <property type="entry name" value="ANKYRIN REPEAT DOMAIN-CONTAINING PROTEIN 39"/>
    <property type="match status" value="1"/>
</dbReference>
<dbReference type="PROSITE" id="PS50865">
    <property type="entry name" value="ZF_MYND_2"/>
    <property type="match status" value="1"/>
</dbReference>
<evidence type="ECO:0000256" key="7">
    <source>
        <dbReference type="PROSITE-ProRule" id="PRU00134"/>
    </source>
</evidence>
<sequence>MSRRGAQLHPSLPQELLKTFKSDPVIVSLPSAIYEDRFEEFRSKVLSGKAPCVTEVVRPLPGHRPPSPPETLIPKRIVESVDNFRSGDRKTFLHLAAKKGDIPLAHEIIRMGIPLDYKEKDGVTPLFLALEYLYVLSKVTAASKDMPMPQTGAIADKLRSPYWSSTAERITRVASLIIEQHADVNLGQFGRTPLSLATDVGNWKLVELLLRHGAHRPPIAHISFATSTDKSLYLALVKKVKLTTPRPPQLCPCWSGQLLSKCHGQNSQPYPADFLCRCGRHKTYRNCCAKRAFKMEEEWDQDNKCISTVEVRKLSVPEVPVEFAEDFDAGGQVFREGLAQIQSDPELCREMLGKLAATKAKFFGDALGDEVDPAYAFASNSNDFFPRPWAGQISRQECKIRMDEWNKAVDQYIALGKDKRAKSQIELEAKIGMSGGPLYRYCEASDCPRVEGRDVEKMKCCSGCKLIMYCSEVCQVADWKEHKADCKSRKHREQQLPSQLAYEKLLTVMQIHAGMNKPSSGIF</sequence>
<dbReference type="Gene3D" id="1.25.40.20">
    <property type="entry name" value="Ankyrin repeat-containing domain"/>
    <property type="match status" value="1"/>
</dbReference>
<dbReference type="Gene3D" id="6.10.140.2220">
    <property type="match status" value="1"/>
</dbReference>
<keyword evidence="2" id="KW-0677">Repeat</keyword>
<dbReference type="GO" id="GO:0008270">
    <property type="term" value="F:zinc ion binding"/>
    <property type="evidence" value="ECO:0007669"/>
    <property type="project" value="UniProtKB-KW"/>
</dbReference>
<dbReference type="SUPFAM" id="SSF48403">
    <property type="entry name" value="Ankyrin repeat"/>
    <property type="match status" value="1"/>
</dbReference>
<evidence type="ECO:0000313" key="10">
    <source>
        <dbReference type="Proteomes" id="UP000309038"/>
    </source>
</evidence>
<keyword evidence="3 7" id="KW-0863">Zinc-finger</keyword>
<evidence type="ECO:0000256" key="3">
    <source>
        <dbReference type="ARBA" id="ARBA00022771"/>
    </source>
</evidence>
<dbReference type="AlphaFoldDB" id="A0A4V3X9E2"/>
<protein>
    <recommendedName>
        <fullName evidence="8">MYND-type domain-containing protein</fullName>
    </recommendedName>
</protein>
<evidence type="ECO:0000259" key="8">
    <source>
        <dbReference type="PROSITE" id="PS50865"/>
    </source>
</evidence>
<name>A0A4V3X9E2_9APHY</name>
<keyword evidence="1" id="KW-0479">Metal-binding</keyword>
<dbReference type="SMART" id="SM00248">
    <property type="entry name" value="ANK"/>
    <property type="match status" value="3"/>
</dbReference>
<evidence type="ECO:0000256" key="1">
    <source>
        <dbReference type="ARBA" id="ARBA00022723"/>
    </source>
</evidence>
<keyword evidence="10" id="KW-1185">Reference proteome</keyword>
<dbReference type="SUPFAM" id="SSF144232">
    <property type="entry name" value="HIT/MYND zinc finger-like"/>
    <property type="match status" value="1"/>
</dbReference>
<dbReference type="PROSITE" id="PS50297">
    <property type="entry name" value="ANK_REP_REGION"/>
    <property type="match status" value="1"/>
</dbReference>
<evidence type="ECO:0000313" key="9">
    <source>
        <dbReference type="EMBL" id="THG93742.1"/>
    </source>
</evidence>
<dbReference type="PANTHER" id="PTHR24171">
    <property type="entry name" value="ANKYRIN REPEAT DOMAIN-CONTAINING PROTEIN 39-RELATED"/>
    <property type="match status" value="1"/>
</dbReference>
<feature type="repeat" description="ANK" evidence="6">
    <location>
        <begin position="88"/>
        <end position="120"/>
    </location>
</feature>
<keyword evidence="5 6" id="KW-0040">ANK repeat</keyword>